<evidence type="ECO:0000259" key="10">
    <source>
        <dbReference type="PROSITE" id="PS51468"/>
    </source>
</evidence>
<dbReference type="GO" id="GO:0006953">
    <property type="term" value="P:acute-phase response"/>
    <property type="evidence" value="ECO:0007669"/>
    <property type="project" value="UniProtKB-ARBA"/>
</dbReference>
<proteinExistence type="inferred from homology"/>
<name>A0A4W2FUN7_BOBOX</name>
<dbReference type="InterPro" id="IPR036465">
    <property type="entry name" value="vWFA_dom_sf"/>
</dbReference>
<dbReference type="InterPro" id="IPR002035">
    <property type="entry name" value="VWF_A"/>
</dbReference>
<evidence type="ECO:0000256" key="5">
    <source>
        <dbReference type="ARBA" id="ARBA00022729"/>
    </source>
</evidence>
<dbReference type="GO" id="GO:0004867">
    <property type="term" value="F:serine-type endopeptidase inhibitor activity"/>
    <property type="evidence" value="ECO:0007669"/>
    <property type="project" value="UniProtKB-KW"/>
</dbReference>
<evidence type="ECO:0000256" key="3">
    <source>
        <dbReference type="ARBA" id="ARBA00022525"/>
    </source>
</evidence>
<dbReference type="GeneTree" id="ENSGT00940000157945"/>
<dbReference type="Pfam" id="PF00092">
    <property type="entry name" value="VWA"/>
    <property type="match status" value="1"/>
</dbReference>
<evidence type="ECO:0000256" key="2">
    <source>
        <dbReference type="ARBA" id="ARBA00010158"/>
    </source>
</evidence>
<dbReference type="SUPFAM" id="SSF53300">
    <property type="entry name" value="vWA-like"/>
    <property type="match status" value="1"/>
</dbReference>
<dbReference type="FunFam" id="3.40.50.410:FF:000013">
    <property type="entry name" value="inter-alpha-trypsin inhibitor heavy chain H2"/>
    <property type="match status" value="1"/>
</dbReference>
<dbReference type="GO" id="GO:0005576">
    <property type="term" value="C:extracellular region"/>
    <property type="evidence" value="ECO:0007669"/>
    <property type="project" value="UniProtKB-SubCell"/>
</dbReference>
<dbReference type="Proteomes" id="UP000429181">
    <property type="component" value="Chromosome 13"/>
</dbReference>
<accession>A0A4W2FUN7</accession>
<evidence type="ECO:0000259" key="9">
    <source>
        <dbReference type="PROSITE" id="PS50234"/>
    </source>
</evidence>
<dbReference type="PROSITE" id="PS50234">
    <property type="entry name" value="VWFA"/>
    <property type="match status" value="1"/>
</dbReference>
<gene>
    <name evidence="11" type="primary">ITIH2</name>
</gene>
<evidence type="ECO:0000256" key="6">
    <source>
        <dbReference type="ARBA" id="ARBA00022900"/>
    </source>
</evidence>
<dbReference type="InterPro" id="IPR013694">
    <property type="entry name" value="VIT"/>
</dbReference>
<keyword evidence="7" id="KW-0325">Glycoprotein</keyword>
<evidence type="ECO:0000256" key="4">
    <source>
        <dbReference type="ARBA" id="ARBA00022690"/>
    </source>
</evidence>
<keyword evidence="6" id="KW-0722">Serine protease inhibitor</keyword>
<organism evidence="11 12">
    <name type="scientific">Bos indicus x Bos taurus</name>
    <name type="common">Hybrid cattle</name>
    <dbReference type="NCBI Taxonomy" id="30522"/>
    <lineage>
        <taxon>Eukaryota</taxon>
        <taxon>Metazoa</taxon>
        <taxon>Chordata</taxon>
        <taxon>Craniata</taxon>
        <taxon>Vertebrata</taxon>
        <taxon>Euteleostomi</taxon>
        <taxon>Mammalia</taxon>
        <taxon>Eutheria</taxon>
        <taxon>Laurasiatheria</taxon>
        <taxon>Artiodactyla</taxon>
        <taxon>Ruminantia</taxon>
        <taxon>Pecora</taxon>
        <taxon>Bovidae</taxon>
        <taxon>Bovinae</taxon>
        <taxon>Bos</taxon>
    </lineage>
</organism>
<comment type="similarity">
    <text evidence="2">Belongs to the ITIH family.</text>
</comment>
<dbReference type="SMART" id="SM00327">
    <property type="entry name" value="VWA"/>
    <property type="match status" value="1"/>
</dbReference>
<dbReference type="PANTHER" id="PTHR10338">
    <property type="entry name" value="INTER-ALPHA-TRYPSIN INHIBITOR HEAVY CHAIN FAMILY MEMBER"/>
    <property type="match status" value="1"/>
</dbReference>
<sequence length="908" mass="101819">MKGLTCFFLCFFLSESRGFEIPTNGLSEFADYGDHVELAPGKFQFVPENRRYQRSISGESGERTEDVDQVTVYSYKVQSTITSRVANTVIQTKVVNHSPQPQNVVFDVQIPKGAFISNFSMTVDGTTFTSSIKEKTVGRALYAQARAKGKTAGLVRSRALDMEDFKTEVSIAPGAKVQFELHYQEVKWRKLGSYEHRLHLKPGRLAKHLEVDVRIIEPQGLRSLHVLDTFDGHFDGVPVVSKGPQKAHIAFKPTVAQQRKCLNCSETMVDGELVVMYDVNREEKVGELEVFNGYFVHFFAPENMDPIPKNILFVIDVSGSMWGIKMKQTVEAMKTILDDLRTEDHFSVVDFNHNVRTWRNDLVSATKTQVADAKNYIEKIQPSGGTNINEALLRAIFILNEANNLGMLDPNSVSLIILVSDGDPTVGELKLSKIQKNVKQNIRDNISLFSLGIGFDVDYDFLKRLSNDNRGIAQRIYGNQDTSVQLKKFYNQVSTPLLRNVQFNYPQPSVTDVTQNSFHNYFGGSEIVVAGKVDPEKLGQLQSIITATSANAELVLETLAEMDGLEDFLSKDKHADPDFTKKLWAYLTINQLLAERSLAPTAATKRKITKTILQMSLDHHIVTPLTAMVIENEAGDERMLADSPPQDHSCCSGALYHGSKVSPNSVPSWVNPSPAPVLPMPAVGAQVLESTPPPHVMRGVLVNGQLVGAKKPKNKKLSTYFGKLGFYFQREDVKVEISTETISLSRGSRTSVLSWSDTAHVLNQRVLVSVKKEKTVTVTLDKEMFFSVLLHRVWKKHPINVDFLGIYIPPTNKFSPNVHGLIGQFMNEPKIHVFNERPGKDPEKPEASMEVKGQKLVVTRGLQKDYRTDRVFGTDVPCWFVHNSGKGFIDGHYKDYFVPQLYSFLRRP</sequence>
<evidence type="ECO:0000256" key="1">
    <source>
        <dbReference type="ARBA" id="ARBA00004613"/>
    </source>
</evidence>
<evidence type="ECO:0000256" key="8">
    <source>
        <dbReference type="SAM" id="SignalP"/>
    </source>
</evidence>
<feature type="domain" description="VWFA" evidence="9">
    <location>
        <begin position="310"/>
        <end position="493"/>
    </location>
</feature>
<dbReference type="Pfam" id="PF06668">
    <property type="entry name" value="ITI_HC_C"/>
    <property type="match status" value="1"/>
</dbReference>
<keyword evidence="5 8" id="KW-0732">Signal</keyword>
<reference evidence="11 12" key="1">
    <citation type="submission" date="2018-11" db="EMBL/GenBank/DDBJ databases">
        <title>Haplotype-resolved cattle genomes.</title>
        <authorList>
            <person name="Low W.Y."/>
            <person name="Tearle R."/>
            <person name="Bickhart D.M."/>
            <person name="Rosen B.D."/>
            <person name="Koren S."/>
            <person name="Rhie A."/>
            <person name="Hiendleder S."/>
            <person name="Phillippy A.M."/>
            <person name="Smith T.P.L."/>
            <person name="Williams J.L."/>
        </authorList>
    </citation>
    <scope>NUCLEOTIDE SEQUENCE [LARGE SCALE GENOMIC DNA]</scope>
</reference>
<keyword evidence="3" id="KW-0964">Secreted</keyword>
<dbReference type="InterPro" id="IPR010600">
    <property type="entry name" value="ITI_HC_C"/>
</dbReference>
<dbReference type="GO" id="GO:0030212">
    <property type="term" value="P:hyaluronan metabolic process"/>
    <property type="evidence" value="ECO:0007669"/>
    <property type="project" value="InterPro"/>
</dbReference>
<dbReference type="CDD" id="cd01461">
    <property type="entry name" value="vWA_interalpha_trypsin_inhibitor"/>
    <property type="match status" value="1"/>
</dbReference>
<dbReference type="PANTHER" id="PTHR10338:SF14">
    <property type="entry name" value="INTER-ALPHA-TRYPSIN INHIBITOR HEAVY CHAIN H2"/>
    <property type="match status" value="1"/>
</dbReference>
<dbReference type="PROSITE" id="PS51468">
    <property type="entry name" value="VIT"/>
    <property type="match status" value="1"/>
</dbReference>
<dbReference type="SMART" id="SM00609">
    <property type="entry name" value="VIT"/>
    <property type="match status" value="1"/>
</dbReference>
<evidence type="ECO:0000313" key="12">
    <source>
        <dbReference type="Proteomes" id="UP000429181"/>
    </source>
</evidence>
<protein>
    <submittedName>
        <fullName evidence="11">Inter-alpha-trypsin inhibitor heavy chain 2</fullName>
    </submittedName>
</protein>
<comment type="subcellular location">
    <subcellularLocation>
        <location evidence="1">Secreted</location>
    </subcellularLocation>
</comment>
<dbReference type="Ensembl" id="ENSBIXT00005017152.1">
    <property type="protein sequence ID" value="ENSBIXP00005009001.1"/>
    <property type="gene ID" value="ENSBIXG00005014128.1"/>
</dbReference>
<reference evidence="11" key="2">
    <citation type="submission" date="2025-08" db="UniProtKB">
        <authorList>
            <consortium name="Ensembl"/>
        </authorList>
    </citation>
    <scope>IDENTIFICATION</scope>
</reference>
<dbReference type="Pfam" id="PF08487">
    <property type="entry name" value="VIT"/>
    <property type="match status" value="1"/>
</dbReference>
<feature type="domain" description="VIT" evidence="10">
    <location>
        <begin position="56"/>
        <end position="185"/>
    </location>
</feature>
<dbReference type="InterPro" id="IPR050934">
    <property type="entry name" value="ITIH"/>
</dbReference>
<dbReference type="Gene3D" id="3.40.50.410">
    <property type="entry name" value="von Willebrand factor, type A domain"/>
    <property type="match status" value="1"/>
</dbReference>
<feature type="chain" id="PRO_5021190246" evidence="8">
    <location>
        <begin position="19"/>
        <end position="908"/>
    </location>
</feature>
<evidence type="ECO:0000256" key="7">
    <source>
        <dbReference type="ARBA" id="ARBA00023180"/>
    </source>
</evidence>
<keyword evidence="4" id="KW-0646">Protease inhibitor</keyword>
<evidence type="ECO:0000313" key="11">
    <source>
        <dbReference type="Ensembl" id="ENSBIXP00005009001.1"/>
    </source>
</evidence>
<feature type="signal peptide" evidence="8">
    <location>
        <begin position="1"/>
        <end position="18"/>
    </location>
</feature>
<dbReference type="AlphaFoldDB" id="A0A4W2FUN7"/>